<dbReference type="AlphaFoldDB" id="L9J909"/>
<dbReference type="Proteomes" id="UP000011518">
    <property type="component" value="Unassembled WGS sequence"/>
</dbReference>
<evidence type="ECO:0000313" key="7">
    <source>
        <dbReference type="Proteomes" id="UP000011518"/>
    </source>
</evidence>
<evidence type="ECO:0000256" key="3">
    <source>
        <dbReference type="ARBA" id="ARBA00022658"/>
    </source>
</evidence>
<reference evidence="7" key="2">
    <citation type="journal article" date="2013" name="Nat. Commun.">
        <title>Genome of the Chinese tree shrew.</title>
        <authorList>
            <person name="Fan Y."/>
            <person name="Huang Z.Y."/>
            <person name="Cao C.C."/>
            <person name="Chen C.S."/>
            <person name="Chen Y.X."/>
            <person name="Fan D.D."/>
            <person name="He J."/>
            <person name="Hou H.L."/>
            <person name="Hu L."/>
            <person name="Hu X.T."/>
            <person name="Jiang X.T."/>
            <person name="Lai R."/>
            <person name="Lang Y.S."/>
            <person name="Liang B."/>
            <person name="Liao S.G."/>
            <person name="Mu D."/>
            <person name="Ma Y.Y."/>
            <person name="Niu Y.Y."/>
            <person name="Sun X.Q."/>
            <person name="Xia J.Q."/>
            <person name="Xiao J."/>
            <person name="Xiong Z.Q."/>
            <person name="Xu L."/>
            <person name="Yang L."/>
            <person name="Zhang Y."/>
            <person name="Zhao W."/>
            <person name="Zhao X.D."/>
            <person name="Zheng Y.T."/>
            <person name="Zhou J.M."/>
            <person name="Zhu Y.B."/>
            <person name="Zhang G.J."/>
            <person name="Wang J."/>
            <person name="Yao Y.G."/>
        </authorList>
    </citation>
    <scope>NUCLEOTIDE SEQUENCE [LARGE SCALE GENOMIC DNA]</scope>
</reference>
<dbReference type="GO" id="GO:0005770">
    <property type="term" value="C:late endosome"/>
    <property type="evidence" value="ECO:0007669"/>
    <property type="project" value="UniProtKB-SubCell"/>
</dbReference>
<gene>
    <name evidence="6" type="ORF">TREES_T100004573</name>
</gene>
<dbReference type="eggNOG" id="ENOG502QVHR">
    <property type="taxonomic scope" value="Eukaryota"/>
</dbReference>
<feature type="domain" description="UDENN" evidence="5">
    <location>
        <begin position="1"/>
        <end position="381"/>
    </location>
</feature>
<dbReference type="FunCoup" id="L9J909">
    <property type="interactions" value="638"/>
</dbReference>
<evidence type="ECO:0000313" key="6">
    <source>
        <dbReference type="EMBL" id="ELW47055.1"/>
    </source>
</evidence>
<dbReference type="PROSITE" id="PS50211">
    <property type="entry name" value="DENN"/>
    <property type="match status" value="1"/>
</dbReference>
<dbReference type="PANTHER" id="PTHR28544:SF1">
    <property type="entry name" value="DENN DOMAIN-CONTAINING PROTEIN 10-RELATED"/>
    <property type="match status" value="1"/>
</dbReference>
<dbReference type="InParanoid" id="L9J909"/>
<protein>
    <submittedName>
        <fullName evidence="6">Protein FAM45A</fullName>
    </submittedName>
</protein>
<evidence type="ECO:0000259" key="5">
    <source>
        <dbReference type="PROSITE" id="PS50211"/>
    </source>
</evidence>
<sequence length="381" mass="43015">MAAAEAADTQLMHGVGLIEKDTNGEVLWVWCYPSTTAALRNLLLRKCCLTDENKLLHPFVFGQYRRTWFYITTVEVPDSSVLKKVTHFSIVLTAKDFNPEKYAAFTRILCRIYLKHGSPVKMMESYIAVLTKGICQSEENGSFLSKDFDARKAYLAGSIKDIVSQFGMETVILHTALMLKKRIVVYHPKIEAVQEFTRTLPALVWHRQDWTILHSYVHLNTDELEALQLCTGYIAGFVDLEVSNRPDLYDVFVNLADSEITIAPLAKEAMTMGKLHKEIGQLIVQSAEDPEKSDSQVIQLFPLGSACYADQIIMWTSQHLLFCPCQTDMASEFYFLSLHMVPTACPASLPPVCCPFHFFPVPCFCPEEYTSSLTSPKPCLI</sequence>
<comment type="similarity">
    <text evidence="2">Belongs to the DENND10 family.</text>
</comment>
<dbReference type="InterPro" id="IPR042431">
    <property type="entry name" value="FAM45"/>
</dbReference>
<name>L9J909_TUPCH</name>
<keyword evidence="3" id="KW-0344">Guanine-nucleotide releasing factor</keyword>
<dbReference type="InterPro" id="IPR037516">
    <property type="entry name" value="Tripartite_DENN"/>
</dbReference>
<dbReference type="GO" id="GO:0005085">
    <property type="term" value="F:guanyl-nucleotide exchange factor activity"/>
    <property type="evidence" value="ECO:0007669"/>
    <property type="project" value="UniProtKB-KW"/>
</dbReference>
<organism evidence="6 7">
    <name type="scientific">Tupaia chinensis</name>
    <name type="common">Chinese tree shrew</name>
    <name type="synonym">Tupaia belangeri chinensis</name>
    <dbReference type="NCBI Taxonomy" id="246437"/>
    <lineage>
        <taxon>Eukaryota</taxon>
        <taxon>Metazoa</taxon>
        <taxon>Chordata</taxon>
        <taxon>Craniata</taxon>
        <taxon>Vertebrata</taxon>
        <taxon>Euteleostomi</taxon>
        <taxon>Mammalia</taxon>
        <taxon>Eutheria</taxon>
        <taxon>Euarchontoglires</taxon>
        <taxon>Scandentia</taxon>
        <taxon>Tupaiidae</taxon>
        <taxon>Tupaia</taxon>
    </lineage>
</organism>
<reference evidence="7" key="1">
    <citation type="submission" date="2012-07" db="EMBL/GenBank/DDBJ databases">
        <title>Genome of the Chinese tree shrew, a rising model animal genetically related to primates.</title>
        <authorList>
            <person name="Zhang G."/>
            <person name="Fan Y."/>
            <person name="Yao Y."/>
            <person name="Huang Z."/>
        </authorList>
    </citation>
    <scope>NUCLEOTIDE SEQUENCE [LARGE SCALE GENOMIC DNA]</scope>
</reference>
<keyword evidence="4" id="KW-0967">Endosome</keyword>
<dbReference type="GO" id="GO:2000641">
    <property type="term" value="P:regulation of early endosome to late endosome transport"/>
    <property type="evidence" value="ECO:0007669"/>
    <property type="project" value="TreeGrafter"/>
</dbReference>
<evidence type="ECO:0000256" key="4">
    <source>
        <dbReference type="ARBA" id="ARBA00022753"/>
    </source>
</evidence>
<keyword evidence="7" id="KW-1185">Reference proteome</keyword>
<comment type="subcellular location">
    <subcellularLocation>
        <location evidence="1">Late endosome</location>
    </subcellularLocation>
</comment>
<dbReference type="GO" id="GO:0031267">
    <property type="term" value="F:small GTPase binding"/>
    <property type="evidence" value="ECO:0007669"/>
    <property type="project" value="TreeGrafter"/>
</dbReference>
<dbReference type="Pfam" id="PF08616">
    <property type="entry name" value="SPA"/>
    <property type="match status" value="1"/>
</dbReference>
<dbReference type="GO" id="GO:0015031">
    <property type="term" value="P:protein transport"/>
    <property type="evidence" value="ECO:0007669"/>
    <property type="project" value="TreeGrafter"/>
</dbReference>
<dbReference type="PANTHER" id="PTHR28544">
    <property type="entry name" value="PROTEIN FAM45A-RELATED"/>
    <property type="match status" value="1"/>
</dbReference>
<dbReference type="STRING" id="246437.L9J909"/>
<proteinExistence type="inferred from homology"/>
<accession>L9J909</accession>
<dbReference type="EMBL" id="KB321153">
    <property type="protein sequence ID" value="ELW47055.1"/>
    <property type="molecule type" value="Genomic_DNA"/>
</dbReference>
<evidence type="ECO:0000256" key="1">
    <source>
        <dbReference type="ARBA" id="ARBA00004603"/>
    </source>
</evidence>
<evidence type="ECO:0000256" key="2">
    <source>
        <dbReference type="ARBA" id="ARBA00008641"/>
    </source>
</evidence>